<dbReference type="RefSeq" id="WP_131513750.1">
    <property type="nucleotide sequence ID" value="NZ_SJKD01000002.1"/>
</dbReference>
<evidence type="ECO:0000313" key="2">
    <source>
        <dbReference type="Proteomes" id="UP000293342"/>
    </source>
</evidence>
<dbReference type="OrthoDB" id="9796766at2"/>
<protein>
    <submittedName>
        <fullName evidence="1">Phytanoyl-CoA dioxygenase family protein</fullName>
    </submittedName>
</protein>
<dbReference type="GO" id="GO:0005506">
    <property type="term" value="F:iron ion binding"/>
    <property type="evidence" value="ECO:0007669"/>
    <property type="project" value="UniProtKB-ARBA"/>
</dbReference>
<dbReference type="PANTHER" id="PTHR20883">
    <property type="entry name" value="PHYTANOYL-COA DIOXYGENASE DOMAIN CONTAINING 1"/>
    <property type="match status" value="1"/>
</dbReference>
<proteinExistence type="predicted"/>
<dbReference type="InterPro" id="IPR008775">
    <property type="entry name" value="Phytyl_CoA_dOase-like"/>
</dbReference>
<dbReference type="Pfam" id="PF05721">
    <property type="entry name" value="PhyH"/>
    <property type="match status" value="1"/>
</dbReference>
<dbReference type="SUPFAM" id="SSF51197">
    <property type="entry name" value="Clavaminate synthase-like"/>
    <property type="match status" value="1"/>
</dbReference>
<name>A0A4R0K088_9ACTN</name>
<dbReference type="Proteomes" id="UP000293342">
    <property type="component" value="Unassembled WGS sequence"/>
</dbReference>
<evidence type="ECO:0000313" key="1">
    <source>
        <dbReference type="EMBL" id="TCC51058.1"/>
    </source>
</evidence>
<dbReference type="PANTHER" id="PTHR20883:SF48">
    <property type="entry name" value="ECTOINE DIOXYGENASE"/>
    <property type="match status" value="1"/>
</dbReference>
<comment type="caution">
    <text evidence="1">The sequence shown here is derived from an EMBL/GenBank/DDBJ whole genome shotgun (WGS) entry which is preliminary data.</text>
</comment>
<accession>A0A4R0K088</accession>
<keyword evidence="2" id="KW-1185">Reference proteome</keyword>
<reference evidence="1 2" key="1">
    <citation type="submission" date="2019-02" db="EMBL/GenBank/DDBJ databases">
        <title>Kribbella capetownensis sp. nov. and Kribbella speibonae sp. nov., isolated from soil.</title>
        <authorList>
            <person name="Curtis S.M."/>
            <person name="Norton I."/>
            <person name="Everest G.J."/>
            <person name="Meyers P.R."/>
        </authorList>
    </citation>
    <scope>NUCLEOTIDE SEQUENCE [LARGE SCALE GENOMIC DNA]</scope>
    <source>
        <strain evidence="1 2">YM53</strain>
    </source>
</reference>
<organism evidence="1 2">
    <name type="scientific">Kribbella capetownensis</name>
    <dbReference type="NCBI Taxonomy" id="1572659"/>
    <lineage>
        <taxon>Bacteria</taxon>
        <taxon>Bacillati</taxon>
        <taxon>Actinomycetota</taxon>
        <taxon>Actinomycetes</taxon>
        <taxon>Propionibacteriales</taxon>
        <taxon>Kribbellaceae</taxon>
        <taxon>Kribbella</taxon>
    </lineage>
</organism>
<dbReference type="GO" id="GO:0016706">
    <property type="term" value="F:2-oxoglutarate-dependent dioxygenase activity"/>
    <property type="evidence" value="ECO:0007669"/>
    <property type="project" value="UniProtKB-ARBA"/>
</dbReference>
<dbReference type="EMBL" id="SJKD01000002">
    <property type="protein sequence ID" value="TCC51058.1"/>
    <property type="molecule type" value="Genomic_DNA"/>
</dbReference>
<sequence>MDMATALRDLGVTDDILTHGEKDQLDRDGFLPLEGILTPEEVSGLTKRMAELTAAEGDRAGLEVHQEQGTDRLADLVNKDPRFEVCFSHPRVLAAMRHVLGEFRLSSLNSRAALPGQGHQGLHADFGHPVEPGAYEVCNSIWLLDDFTPENGATRVVPGSHRRGTMPGDEMANPGDEHPEQIQLAGKAGTVVVFNSHLWHGGTLNRTDKPRRAMHSYFALRHLPQQLDQQAYLRVETYKRLSPAQRFILDVTGTS</sequence>
<keyword evidence="1" id="KW-0560">Oxidoreductase</keyword>
<dbReference type="Gene3D" id="2.60.120.620">
    <property type="entry name" value="q2cbj1_9rhob like domain"/>
    <property type="match status" value="1"/>
</dbReference>
<keyword evidence="1" id="KW-0223">Dioxygenase</keyword>
<dbReference type="AlphaFoldDB" id="A0A4R0K088"/>
<gene>
    <name evidence="1" type="ORF">E0H75_13020</name>
</gene>